<dbReference type="Proteomes" id="UP000536179">
    <property type="component" value="Unassembled WGS sequence"/>
</dbReference>
<dbReference type="AlphaFoldDB" id="A0A7W5E2V7"/>
<name>A0A7W5E2V7_9BACT</name>
<reference evidence="1 2" key="1">
    <citation type="submission" date="2020-08" db="EMBL/GenBank/DDBJ databases">
        <title>Genomic Encyclopedia of Type Strains, Phase III (KMG-III): the genomes of soil and plant-associated and newly described type strains.</title>
        <authorList>
            <person name="Whitman W."/>
        </authorList>
    </citation>
    <scope>NUCLEOTIDE SEQUENCE [LARGE SCALE GENOMIC DNA]</scope>
    <source>
        <strain evidence="1 2">CECT 8075</strain>
    </source>
</reference>
<proteinExistence type="predicted"/>
<protein>
    <submittedName>
        <fullName evidence="1">Uncharacterized protein</fullName>
    </submittedName>
</protein>
<gene>
    <name evidence="1" type="ORF">FHS27_004135</name>
</gene>
<comment type="caution">
    <text evidence="1">The sequence shown here is derived from an EMBL/GenBank/DDBJ whole genome shotgun (WGS) entry which is preliminary data.</text>
</comment>
<organism evidence="1 2">
    <name type="scientific">Aporhodopirellula rubra</name>
    <dbReference type="NCBI Taxonomy" id="980271"/>
    <lineage>
        <taxon>Bacteria</taxon>
        <taxon>Pseudomonadati</taxon>
        <taxon>Planctomycetota</taxon>
        <taxon>Planctomycetia</taxon>
        <taxon>Pirellulales</taxon>
        <taxon>Pirellulaceae</taxon>
        <taxon>Aporhodopirellula</taxon>
    </lineage>
</organism>
<sequence length="66" mass="7505">MRMVIEAALVQSNVARAERQWQFNGPNSDIRLWADGMDAVSDETLSIIGRKFDSRRGDFAIFSSDR</sequence>
<accession>A0A7W5E2V7</accession>
<evidence type="ECO:0000313" key="1">
    <source>
        <dbReference type="EMBL" id="MBB3208307.1"/>
    </source>
</evidence>
<dbReference type="EMBL" id="JACHXU010000015">
    <property type="protein sequence ID" value="MBB3208307.1"/>
    <property type="molecule type" value="Genomic_DNA"/>
</dbReference>
<evidence type="ECO:0000313" key="2">
    <source>
        <dbReference type="Proteomes" id="UP000536179"/>
    </source>
</evidence>
<keyword evidence="2" id="KW-1185">Reference proteome</keyword>